<comment type="caution">
    <text evidence="2">The sequence shown here is derived from an EMBL/GenBank/DDBJ whole genome shotgun (WGS) entry which is preliminary data.</text>
</comment>
<dbReference type="AlphaFoldDB" id="A0A4R6Q5H2"/>
<sequence length="779" mass="84541">MLTKNRHSRILRGGMAVILSILIVTVMMPSFAFSASESVSVPSAKGTIKQSGGVYVRSSSSLLSSVKTTLAKNKVVSVSSEKFTATTSTNTKYRWCYVPAYKGYVRRDMVSLSFGNVQGTTTATVYGRSGAGTKYAAKHTFSKGETVTVAMKAYDKYKNKWYRVKYGSKYYFVLAEYVDLGVSTSEISAIKTTAKAYSKVSTTSTYGKVTASAGTVVRSSKSASSSSKGTLAKGTSLNISSESFNSASSTASKYIWYYSPTYKGYVKSGDVSLTYKTKKGHTTDSLNMRTGAGTGFSKSGTLASGATVYRVMNAYDTGKSKWYKIKYGSTYRYVSAAYVSFSSSSGGSSESTTESDYEKSLISAGFPASYASRLATLHKSHPNWVFKAVDTGLTWSSAAAKQTASNGSNAIQTVYAPSYRSTDKGCYNYLKDTYTIRDGSTWVTASKKAVYYYMDPRNWLDETNIFMFEDNGYNSEYQTESIVEAVVQNNSVLYNNASLFVDAGKTYDISPIYLAAKSYTELGGYTSMINGKTFTYGGVKYKKCYNAYNIGATDGANAAIRGLVYANGGSVSKDYARGTSTSHGRAWSSLSKAINGGARYLCSDYISNKQDTRYLEHFNVRNGLSSVGTHEYQTAVFSPKSMAYATSKAYADYGILNKKIVFYIPVYSNMPSSVCSQPSTSWSKDNNYYLKTLNFTAGTDTYKQIKNSGLYYTTSFTQNVANSVTSVNITALAAKSGATVTGDTGVQTLQVGTNKFTIKCKSSSGMTRTYTLTIVRASS</sequence>
<dbReference type="Gene3D" id="2.30.30.40">
    <property type="entry name" value="SH3 Domains"/>
    <property type="match status" value="2"/>
</dbReference>
<feature type="domain" description="SH3b" evidence="1">
    <location>
        <begin position="204"/>
        <end position="275"/>
    </location>
</feature>
<dbReference type="Proteomes" id="UP000295500">
    <property type="component" value="Unassembled WGS sequence"/>
</dbReference>
<evidence type="ECO:0000313" key="2">
    <source>
        <dbReference type="EMBL" id="TDP57491.1"/>
    </source>
</evidence>
<dbReference type="Pfam" id="PF12733">
    <property type="entry name" value="Cadherin-like"/>
    <property type="match status" value="1"/>
</dbReference>
<accession>A0A4R6Q5H2</accession>
<gene>
    <name evidence="2" type="ORF">EV211_11256</name>
</gene>
<dbReference type="InterPro" id="IPR025883">
    <property type="entry name" value="Cadherin-like_domain"/>
</dbReference>
<dbReference type="Pfam" id="PF08239">
    <property type="entry name" value="SH3_3"/>
    <property type="match status" value="1"/>
</dbReference>
<dbReference type="RefSeq" id="WP_133528231.1">
    <property type="nucleotide sequence ID" value="NZ_SNXO01000012.1"/>
</dbReference>
<reference evidence="2 3" key="1">
    <citation type="submission" date="2019-03" db="EMBL/GenBank/DDBJ databases">
        <title>Genomic Encyclopedia of Type Strains, Phase IV (KMG-IV): sequencing the most valuable type-strain genomes for metagenomic binning, comparative biology and taxonomic classification.</title>
        <authorList>
            <person name="Goeker M."/>
        </authorList>
    </citation>
    <scope>NUCLEOTIDE SEQUENCE [LARGE SCALE GENOMIC DNA]</scope>
    <source>
        <strain evidence="2 3">DSM 28287</strain>
    </source>
</reference>
<keyword evidence="3" id="KW-1185">Reference proteome</keyword>
<dbReference type="OrthoDB" id="9816557at2"/>
<feature type="domain" description="SH3b" evidence="1">
    <location>
        <begin position="276"/>
        <end position="343"/>
    </location>
</feature>
<dbReference type="InterPro" id="IPR003646">
    <property type="entry name" value="SH3-like_bac-type"/>
</dbReference>
<dbReference type="SMART" id="SM00287">
    <property type="entry name" value="SH3b"/>
    <property type="match status" value="4"/>
</dbReference>
<dbReference type="PROSITE" id="PS51781">
    <property type="entry name" value="SH3B"/>
    <property type="match status" value="2"/>
</dbReference>
<evidence type="ECO:0000259" key="1">
    <source>
        <dbReference type="PROSITE" id="PS51781"/>
    </source>
</evidence>
<organism evidence="2 3">
    <name type="scientific">Aminicella lysinilytica</name>
    <dbReference type="NCBI Taxonomy" id="433323"/>
    <lineage>
        <taxon>Bacteria</taxon>
        <taxon>Bacillati</taxon>
        <taxon>Bacillota</taxon>
        <taxon>Clostridia</taxon>
        <taxon>Peptostreptococcales</taxon>
        <taxon>Anaerovoracaceae</taxon>
        <taxon>Aminicella</taxon>
    </lineage>
</organism>
<dbReference type="PANTHER" id="PTHR34408:SF1">
    <property type="entry name" value="GLYCOSYL HYDROLASE FAMILY 19 DOMAIN-CONTAINING PROTEIN HI_1415"/>
    <property type="match status" value="1"/>
</dbReference>
<dbReference type="PANTHER" id="PTHR34408">
    <property type="entry name" value="FAMILY PROTEIN, PUTATIVE-RELATED"/>
    <property type="match status" value="1"/>
</dbReference>
<name>A0A4R6Q5H2_9FIRM</name>
<dbReference type="EMBL" id="SNXO01000012">
    <property type="protein sequence ID" value="TDP57491.1"/>
    <property type="molecule type" value="Genomic_DNA"/>
</dbReference>
<proteinExistence type="predicted"/>
<evidence type="ECO:0000313" key="3">
    <source>
        <dbReference type="Proteomes" id="UP000295500"/>
    </source>
</evidence>
<dbReference type="InterPro" id="IPR052354">
    <property type="entry name" value="Cell_Wall_Dynamics_Protein"/>
</dbReference>
<protein>
    <submittedName>
        <fullName evidence="2">Beta-N-acetylglucosaminidase</fullName>
    </submittedName>
</protein>